<keyword evidence="7 8" id="KW-0349">Heme</keyword>
<comment type="caution">
    <text evidence="9">The sequence shown here is derived from an EMBL/GenBank/DDBJ whole genome shotgun (WGS) entry which is preliminary data.</text>
</comment>
<dbReference type="InterPro" id="IPR036396">
    <property type="entry name" value="Cyt_P450_sf"/>
</dbReference>
<evidence type="ECO:0000313" key="9">
    <source>
        <dbReference type="EMBL" id="EIT81014.1"/>
    </source>
</evidence>
<dbReference type="GO" id="GO:0004497">
    <property type="term" value="F:monooxygenase activity"/>
    <property type="evidence" value="ECO:0007669"/>
    <property type="project" value="UniProtKB-KW"/>
</dbReference>
<evidence type="ECO:0000256" key="6">
    <source>
        <dbReference type="ARBA" id="ARBA00023033"/>
    </source>
</evidence>
<evidence type="ECO:0000256" key="7">
    <source>
        <dbReference type="PIRSR" id="PIRSR602403-1"/>
    </source>
</evidence>
<dbReference type="InterPro" id="IPR017972">
    <property type="entry name" value="Cyt_P450_CS"/>
</dbReference>
<dbReference type="PANTHER" id="PTHR46206">
    <property type="entry name" value="CYTOCHROME P450"/>
    <property type="match status" value="1"/>
</dbReference>
<organism evidence="9 10">
    <name type="scientific">Aspergillus oryzae (strain 3.042)</name>
    <name type="common">Yellow koji mold</name>
    <dbReference type="NCBI Taxonomy" id="1160506"/>
    <lineage>
        <taxon>Eukaryota</taxon>
        <taxon>Fungi</taxon>
        <taxon>Dikarya</taxon>
        <taxon>Ascomycota</taxon>
        <taxon>Pezizomycotina</taxon>
        <taxon>Eurotiomycetes</taxon>
        <taxon>Eurotiomycetidae</taxon>
        <taxon>Eurotiales</taxon>
        <taxon>Aspergillaceae</taxon>
        <taxon>Aspergillus</taxon>
        <taxon>Aspergillus subgen. Circumdati</taxon>
    </lineage>
</organism>
<keyword evidence="5 7" id="KW-0408">Iron</keyword>
<dbReference type="GO" id="GO:0016705">
    <property type="term" value="F:oxidoreductase activity, acting on paired donors, with incorporation or reduction of molecular oxygen"/>
    <property type="evidence" value="ECO:0007669"/>
    <property type="project" value="InterPro"/>
</dbReference>
<evidence type="ECO:0000256" key="1">
    <source>
        <dbReference type="ARBA" id="ARBA00001971"/>
    </source>
</evidence>
<dbReference type="InterPro" id="IPR002403">
    <property type="entry name" value="Cyt_P450_E_grp-IV"/>
</dbReference>
<accession>I8A888</accession>
<dbReference type="Pfam" id="PF00067">
    <property type="entry name" value="p450"/>
    <property type="match status" value="1"/>
</dbReference>
<protein>
    <recommendedName>
        <fullName evidence="11">Cytochrome P450</fullName>
    </recommendedName>
</protein>
<evidence type="ECO:0000256" key="5">
    <source>
        <dbReference type="ARBA" id="ARBA00023004"/>
    </source>
</evidence>
<evidence type="ECO:0000256" key="3">
    <source>
        <dbReference type="ARBA" id="ARBA00022723"/>
    </source>
</evidence>
<dbReference type="HOGENOM" id="CLU_1539688_0_0_1"/>
<dbReference type="PANTHER" id="PTHR46206:SF6">
    <property type="entry name" value="CYTOCHROME P450 MONOOXYGENASE AN1598-RELATED"/>
    <property type="match status" value="1"/>
</dbReference>
<feature type="binding site" description="axial binding residue" evidence="7">
    <location>
        <position position="105"/>
    </location>
    <ligand>
        <name>heme</name>
        <dbReference type="ChEBI" id="CHEBI:30413"/>
    </ligand>
    <ligandPart>
        <name>Fe</name>
        <dbReference type="ChEBI" id="CHEBI:18248"/>
    </ligandPart>
</feature>
<dbReference type="Gene3D" id="1.10.630.10">
    <property type="entry name" value="Cytochrome P450"/>
    <property type="match status" value="1"/>
</dbReference>
<evidence type="ECO:0000256" key="2">
    <source>
        <dbReference type="ARBA" id="ARBA00010617"/>
    </source>
</evidence>
<keyword evidence="3 7" id="KW-0479">Metal-binding</keyword>
<evidence type="ECO:0000256" key="4">
    <source>
        <dbReference type="ARBA" id="ARBA00023002"/>
    </source>
</evidence>
<dbReference type="PROSITE" id="PS00086">
    <property type="entry name" value="CYTOCHROME_P450"/>
    <property type="match status" value="1"/>
</dbReference>
<reference evidence="10" key="2">
    <citation type="submission" date="2012-06" db="EMBL/GenBank/DDBJ databases">
        <title>Comparative genomic analyses of Aspergillus oryzae 3.042 and A. oryzae RIB40 for soy-sauce fermentation.</title>
        <authorList>
            <person name="Zhao G."/>
            <person name="Hou L."/>
            <person name="Wang C."/>
            <person name="Cao X."/>
        </authorList>
    </citation>
    <scope>NUCLEOTIDE SEQUENCE [LARGE SCALE GENOMIC DNA]</scope>
    <source>
        <strain evidence="10">3.042</strain>
    </source>
</reference>
<dbReference type="GO" id="GO:0020037">
    <property type="term" value="F:heme binding"/>
    <property type="evidence" value="ECO:0007669"/>
    <property type="project" value="InterPro"/>
</dbReference>
<dbReference type="SUPFAM" id="SSF48264">
    <property type="entry name" value="Cytochrome P450"/>
    <property type="match status" value="1"/>
</dbReference>
<dbReference type="OrthoDB" id="4508624at2759"/>
<dbReference type="InterPro" id="IPR001128">
    <property type="entry name" value="Cyt_P450"/>
</dbReference>
<reference evidence="9 10" key="1">
    <citation type="journal article" date="2012" name="Eukaryot. Cell">
        <title>Draft genome sequence of Aspergillus oryzae strain 3.042.</title>
        <authorList>
            <person name="Zhao G."/>
            <person name="Yao Y."/>
            <person name="Qi W."/>
            <person name="Wang C."/>
            <person name="Hou L."/>
            <person name="Zeng B."/>
            <person name="Cao X."/>
        </authorList>
    </citation>
    <scope>NUCLEOTIDE SEQUENCE [LARGE SCALE GENOMIC DNA]</scope>
    <source>
        <strain evidence="9 10">3.042</strain>
    </source>
</reference>
<evidence type="ECO:0008006" key="11">
    <source>
        <dbReference type="Google" id="ProtNLM"/>
    </source>
</evidence>
<sequence length="174" mass="19977">MQRPLDSSRVVELAEMRQLLEGVAKIEPDRDCERESLCTVTIPTPRWKHSAGWCLRLDDSLWTDPTSFDGYRFEKLRTIKGNELKFQYASTSTSELNWGYGTHACPGRHYASNQIKLMIVSLLSRYEFQFDHEQTDKKAIVERPPNVVDGVRIMPNPQTLVMVRSLGNVNEGCE</sequence>
<proteinExistence type="inferred from homology"/>
<keyword evidence="6 8" id="KW-0503">Monooxygenase</keyword>
<dbReference type="GO" id="GO:0005506">
    <property type="term" value="F:iron ion binding"/>
    <property type="evidence" value="ECO:0007669"/>
    <property type="project" value="InterPro"/>
</dbReference>
<dbReference type="GO" id="GO:0019748">
    <property type="term" value="P:secondary metabolic process"/>
    <property type="evidence" value="ECO:0007669"/>
    <property type="project" value="UniProtKB-ARBA"/>
</dbReference>
<gene>
    <name evidence="9" type="ORF">Ao3042_02565</name>
</gene>
<comment type="similarity">
    <text evidence="2 8">Belongs to the cytochrome P450 family.</text>
</comment>
<dbReference type="AlphaFoldDB" id="I8A888"/>
<comment type="cofactor">
    <cofactor evidence="1 7">
        <name>heme</name>
        <dbReference type="ChEBI" id="CHEBI:30413"/>
    </cofactor>
</comment>
<dbReference type="PRINTS" id="PR00465">
    <property type="entry name" value="EP450IV"/>
</dbReference>
<name>I8A888_ASPO3</name>
<dbReference type="Proteomes" id="UP000002812">
    <property type="component" value="Unassembled WGS sequence"/>
</dbReference>
<evidence type="ECO:0000256" key="8">
    <source>
        <dbReference type="RuleBase" id="RU000461"/>
    </source>
</evidence>
<dbReference type="EMBL" id="AKHY01000111">
    <property type="protein sequence ID" value="EIT81014.1"/>
    <property type="molecule type" value="Genomic_DNA"/>
</dbReference>
<evidence type="ECO:0000313" key="10">
    <source>
        <dbReference type="Proteomes" id="UP000002812"/>
    </source>
</evidence>
<keyword evidence="4 8" id="KW-0560">Oxidoreductase</keyword>